<feature type="region of interest" description="Disordered" evidence="1">
    <location>
        <begin position="33"/>
        <end position="111"/>
    </location>
</feature>
<name>A0ABX1VB58_9PLAN</name>
<dbReference type="InterPro" id="IPR001478">
    <property type="entry name" value="PDZ"/>
</dbReference>
<dbReference type="Pfam" id="PF13180">
    <property type="entry name" value="PDZ_2"/>
    <property type="match status" value="1"/>
</dbReference>
<feature type="domain" description="PDZ" evidence="3">
    <location>
        <begin position="138"/>
        <end position="179"/>
    </location>
</feature>
<evidence type="ECO:0000313" key="5">
    <source>
        <dbReference type="Proteomes" id="UP000609651"/>
    </source>
</evidence>
<feature type="chain" id="PRO_5045264296" description="PDZ domain-containing protein" evidence="2">
    <location>
        <begin position="33"/>
        <end position="296"/>
    </location>
</feature>
<dbReference type="InterPro" id="IPR036034">
    <property type="entry name" value="PDZ_sf"/>
</dbReference>
<evidence type="ECO:0000256" key="2">
    <source>
        <dbReference type="SAM" id="SignalP"/>
    </source>
</evidence>
<dbReference type="EMBL" id="WTPX01000026">
    <property type="protein sequence ID" value="NNJ25117.1"/>
    <property type="molecule type" value="Genomic_DNA"/>
</dbReference>
<evidence type="ECO:0000256" key="1">
    <source>
        <dbReference type="SAM" id="MobiDB-lite"/>
    </source>
</evidence>
<organism evidence="4 5">
    <name type="scientific">Alienimonas chondri</name>
    <dbReference type="NCBI Taxonomy" id="2681879"/>
    <lineage>
        <taxon>Bacteria</taxon>
        <taxon>Pseudomonadati</taxon>
        <taxon>Planctomycetota</taxon>
        <taxon>Planctomycetia</taxon>
        <taxon>Planctomycetales</taxon>
        <taxon>Planctomycetaceae</taxon>
        <taxon>Alienimonas</taxon>
    </lineage>
</organism>
<feature type="compositionally biased region" description="Basic and acidic residues" evidence="1">
    <location>
        <begin position="56"/>
        <end position="86"/>
    </location>
</feature>
<dbReference type="SUPFAM" id="SSF50156">
    <property type="entry name" value="PDZ domain-like"/>
    <property type="match status" value="1"/>
</dbReference>
<dbReference type="RefSeq" id="WP_171184779.1">
    <property type="nucleotide sequence ID" value="NZ_WTPX01000026.1"/>
</dbReference>
<dbReference type="Gene3D" id="2.30.42.10">
    <property type="match status" value="1"/>
</dbReference>
<dbReference type="PROSITE" id="PS50106">
    <property type="entry name" value="PDZ"/>
    <property type="match status" value="1"/>
</dbReference>
<proteinExistence type="predicted"/>
<keyword evidence="2" id="KW-0732">Signal</keyword>
<dbReference type="Proteomes" id="UP000609651">
    <property type="component" value="Unassembled WGS sequence"/>
</dbReference>
<feature type="signal peptide" evidence="2">
    <location>
        <begin position="1"/>
        <end position="32"/>
    </location>
</feature>
<accession>A0ABX1VB58</accession>
<sequence>MFRPVPRRPVATFAASLAVAALSTLVPSAAVAQEPPRLPELPDGLSAPEEGPTGDARVREDGIDARRFTPDPAERPGEVRDPRSAPDPRAVPGPSNGYEYSPPSGQPVSPLLDIPSTRLVPGAGGLPGFDPDDSPVLLGVSGTDTASGVLVTNVVRGTPAERAGLERGDRILTVSGYQVGVVSTPNGPRVYPLGVELARRLSPTGDAELLVQDHRTRQITTVTVRPVSRYGPTSPPGYESGYGDPYRPRPGAGSLYGPDTGFGTGVNPLGPPRYDSGYGLDPLYRAPQPRGGIPRR</sequence>
<comment type="caution">
    <text evidence="4">The sequence shown here is derived from an EMBL/GenBank/DDBJ whole genome shotgun (WGS) entry which is preliminary data.</text>
</comment>
<gene>
    <name evidence="4" type="ORF">LzC2_11800</name>
</gene>
<keyword evidence="5" id="KW-1185">Reference proteome</keyword>
<feature type="region of interest" description="Disordered" evidence="1">
    <location>
        <begin position="225"/>
        <end position="296"/>
    </location>
</feature>
<protein>
    <recommendedName>
        <fullName evidence="3">PDZ domain-containing protein</fullName>
    </recommendedName>
</protein>
<evidence type="ECO:0000313" key="4">
    <source>
        <dbReference type="EMBL" id="NNJ25117.1"/>
    </source>
</evidence>
<reference evidence="4 5" key="1">
    <citation type="journal article" date="2020" name="Syst. Appl. Microbiol.">
        <title>Alienimonas chondri sp. nov., a novel planctomycete isolated from the biofilm of the red alga Chondrus crispus.</title>
        <authorList>
            <person name="Vitorino I."/>
            <person name="Albuquerque L."/>
            <person name="Wiegand S."/>
            <person name="Kallscheuer N."/>
            <person name="da Costa M.S."/>
            <person name="Lobo-da-Cunha A."/>
            <person name="Jogler C."/>
            <person name="Lage O.M."/>
        </authorList>
    </citation>
    <scope>NUCLEOTIDE SEQUENCE [LARGE SCALE GENOMIC DNA]</scope>
    <source>
        <strain evidence="4 5">LzC2</strain>
    </source>
</reference>
<evidence type="ECO:0000259" key="3">
    <source>
        <dbReference type="PROSITE" id="PS50106"/>
    </source>
</evidence>